<protein>
    <submittedName>
        <fullName evidence="2">DUF3021 domain-containing protein</fullName>
    </submittedName>
</protein>
<keyword evidence="1" id="KW-0472">Membrane</keyword>
<proteinExistence type="predicted"/>
<feature type="transmembrane region" description="Helical" evidence="1">
    <location>
        <begin position="43"/>
        <end position="64"/>
    </location>
</feature>
<feature type="transmembrane region" description="Helical" evidence="1">
    <location>
        <begin position="76"/>
        <end position="96"/>
    </location>
</feature>
<dbReference type="Proteomes" id="UP000621540">
    <property type="component" value="Unassembled WGS sequence"/>
</dbReference>
<evidence type="ECO:0000313" key="2">
    <source>
        <dbReference type="EMBL" id="MBC5754811.1"/>
    </source>
</evidence>
<dbReference type="Pfam" id="PF11457">
    <property type="entry name" value="DUF3021"/>
    <property type="match status" value="1"/>
</dbReference>
<keyword evidence="1" id="KW-0812">Transmembrane</keyword>
<gene>
    <name evidence="2" type="ORF">H8Z76_12475</name>
</gene>
<comment type="caution">
    <text evidence="2">The sequence shown here is derived from an EMBL/GenBank/DDBJ whole genome shotgun (WGS) entry which is preliminary data.</text>
</comment>
<dbReference type="EMBL" id="JACOQH010000011">
    <property type="protein sequence ID" value="MBC5754811.1"/>
    <property type="molecule type" value="Genomic_DNA"/>
</dbReference>
<dbReference type="RefSeq" id="WP_186982678.1">
    <property type="nucleotide sequence ID" value="NZ_JACOQH010000011.1"/>
</dbReference>
<sequence length="147" mass="16426">MSGKVIKYLFGGISWGCVVSCIVNVIGTMVMGNAWFTGAEHSYTAQVIAAVLVGVAWVLPSMIYESDRMPRVMQAIIHFVIGFAVYFPTAFVMGWIPGDMSTGAIFLEMLLMAAMSFVIWLCFCFHYRREAKQINAQLKQKKEHGEL</sequence>
<feature type="transmembrane region" description="Helical" evidence="1">
    <location>
        <begin position="12"/>
        <end position="31"/>
    </location>
</feature>
<feature type="transmembrane region" description="Helical" evidence="1">
    <location>
        <begin position="102"/>
        <end position="125"/>
    </location>
</feature>
<name>A0ABR7ICZ8_9FIRM</name>
<reference evidence="2 3" key="1">
    <citation type="submission" date="2020-08" db="EMBL/GenBank/DDBJ databases">
        <title>Genome public.</title>
        <authorList>
            <person name="Liu C."/>
            <person name="Sun Q."/>
        </authorList>
    </citation>
    <scope>NUCLEOTIDE SEQUENCE [LARGE SCALE GENOMIC DNA]</scope>
    <source>
        <strain evidence="2 3">BX0805</strain>
    </source>
</reference>
<dbReference type="InterPro" id="IPR021560">
    <property type="entry name" value="DUF3021"/>
</dbReference>
<evidence type="ECO:0000313" key="3">
    <source>
        <dbReference type="Proteomes" id="UP000621540"/>
    </source>
</evidence>
<keyword evidence="1" id="KW-1133">Transmembrane helix</keyword>
<evidence type="ECO:0000256" key="1">
    <source>
        <dbReference type="SAM" id="Phobius"/>
    </source>
</evidence>
<organism evidence="2 3">
    <name type="scientific">Roseburia yibonii</name>
    <dbReference type="NCBI Taxonomy" id="2763063"/>
    <lineage>
        <taxon>Bacteria</taxon>
        <taxon>Bacillati</taxon>
        <taxon>Bacillota</taxon>
        <taxon>Clostridia</taxon>
        <taxon>Lachnospirales</taxon>
        <taxon>Lachnospiraceae</taxon>
        <taxon>Roseburia</taxon>
    </lineage>
</organism>
<keyword evidence="3" id="KW-1185">Reference proteome</keyword>
<dbReference type="InterPro" id="IPR036259">
    <property type="entry name" value="MFS_trans_sf"/>
</dbReference>
<dbReference type="SUPFAM" id="SSF103473">
    <property type="entry name" value="MFS general substrate transporter"/>
    <property type="match status" value="1"/>
</dbReference>
<accession>A0ABR7ICZ8</accession>